<protein>
    <submittedName>
        <fullName evidence="3">Alpha/beta hydrolase</fullName>
    </submittedName>
</protein>
<dbReference type="EMBL" id="JACTAG010000001">
    <property type="protein sequence ID" value="MBD3663898.1"/>
    <property type="molecule type" value="Genomic_DNA"/>
</dbReference>
<dbReference type="PANTHER" id="PTHR48081">
    <property type="entry name" value="AB HYDROLASE SUPERFAMILY PROTEIN C4A8.06C"/>
    <property type="match status" value="1"/>
</dbReference>
<dbReference type="AlphaFoldDB" id="A0A927D434"/>
<sequence>MTAAEREDAYSPSTMVGGDLGRFIASYAEQSRAAYATCPDLQTLHYGQAETQTLDLVVPQGAGPHPLHVFVHGGYWQALSKKESFFAAPGTLAQGIAFSAVDYTLAPGAALGEIVDEVISAIRFLIMQSDAYGLDPTRVVISGSSAGAHLAAMATLRLGASERPAGLMLLSGIYDLRPLVGTYINDAIGMDDKSAAALSPALCDLSGFPPSVVAWGDNETDEFKRQSLHFAELLQQAGCATDTREVAGRNHFDIVHDIASDSALGGWLARLARPKEH</sequence>
<evidence type="ECO:0000313" key="3">
    <source>
        <dbReference type="EMBL" id="MBD3663898.1"/>
    </source>
</evidence>
<dbReference type="InterPro" id="IPR013094">
    <property type="entry name" value="AB_hydrolase_3"/>
</dbReference>
<proteinExistence type="predicted"/>
<dbReference type="PANTHER" id="PTHR48081:SF33">
    <property type="entry name" value="KYNURENINE FORMAMIDASE"/>
    <property type="match status" value="1"/>
</dbReference>
<evidence type="ECO:0000313" key="4">
    <source>
        <dbReference type="Proteomes" id="UP000635142"/>
    </source>
</evidence>
<dbReference type="GO" id="GO:0016787">
    <property type="term" value="F:hydrolase activity"/>
    <property type="evidence" value="ECO:0007669"/>
    <property type="project" value="UniProtKB-KW"/>
</dbReference>
<dbReference type="SUPFAM" id="SSF53474">
    <property type="entry name" value="alpha/beta-Hydrolases"/>
    <property type="match status" value="1"/>
</dbReference>
<reference evidence="3" key="1">
    <citation type="submission" date="2020-08" db="EMBL/GenBank/DDBJ databases">
        <title>Sulfitobacter aestuariivivens sp. nov., isolated from a tidal flat.</title>
        <authorList>
            <person name="Park S."/>
            <person name="Yoon J.-H."/>
        </authorList>
    </citation>
    <scope>NUCLEOTIDE SEQUENCE</scope>
    <source>
        <strain evidence="3">TSTF-M16</strain>
    </source>
</reference>
<dbReference type="Gene3D" id="3.40.50.1820">
    <property type="entry name" value="alpha/beta hydrolase"/>
    <property type="match status" value="1"/>
</dbReference>
<accession>A0A927D434</accession>
<organism evidence="3 4">
    <name type="scientific">Sulfitobacter aestuariivivens</name>
    <dbReference type="NCBI Taxonomy" id="2766981"/>
    <lineage>
        <taxon>Bacteria</taxon>
        <taxon>Pseudomonadati</taxon>
        <taxon>Pseudomonadota</taxon>
        <taxon>Alphaproteobacteria</taxon>
        <taxon>Rhodobacterales</taxon>
        <taxon>Roseobacteraceae</taxon>
        <taxon>Sulfitobacter</taxon>
    </lineage>
</organism>
<name>A0A927D434_9RHOB</name>
<evidence type="ECO:0000259" key="2">
    <source>
        <dbReference type="Pfam" id="PF07859"/>
    </source>
</evidence>
<dbReference type="InterPro" id="IPR029058">
    <property type="entry name" value="AB_hydrolase_fold"/>
</dbReference>
<gene>
    <name evidence="3" type="ORF">H9Q16_08195</name>
</gene>
<keyword evidence="4" id="KW-1185">Reference proteome</keyword>
<dbReference type="Pfam" id="PF07859">
    <property type="entry name" value="Abhydrolase_3"/>
    <property type="match status" value="1"/>
</dbReference>
<evidence type="ECO:0000256" key="1">
    <source>
        <dbReference type="ARBA" id="ARBA00022801"/>
    </source>
</evidence>
<keyword evidence="1 3" id="KW-0378">Hydrolase</keyword>
<feature type="domain" description="Alpha/beta hydrolase fold-3" evidence="2">
    <location>
        <begin position="69"/>
        <end position="251"/>
    </location>
</feature>
<comment type="caution">
    <text evidence="3">The sequence shown here is derived from an EMBL/GenBank/DDBJ whole genome shotgun (WGS) entry which is preliminary data.</text>
</comment>
<dbReference type="InterPro" id="IPR050300">
    <property type="entry name" value="GDXG_lipolytic_enzyme"/>
</dbReference>
<dbReference type="Proteomes" id="UP000635142">
    <property type="component" value="Unassembled WGS sequence"/>
</dbReference>